<organism evidence="2 3">
    <name type="scientific">Nakamurella aerolata</name>
    <dbReference type="NCBI Taxonomy" id="1656892"/>
    <lineage>
        <taxon>Bacteria</taxon>
        <taxon>Bacillati</taxon>
        <taxon>Actinomycetota</taxon>
        <taxon>Actinomycetes</taxon>
        <taxon>Nakamurellales</taxon>
        <taxon>Nakamurellaceae</taxon>
        <taxon>Nakamurella</taxon>
    </lineage>
</organism>
<reference evidence="2 3" key="1">
    <citation type="submission" date="2020-05" db="EMBL/GenBank/DDBJ databases">
        <title>Nakamurella sp. DB0629 isolated from air conditioner.</title>
        <authorList>
            <person name="Kim D.H."/>
            <person name="Kim D.-U."/>
        </authorList>
    </citation>
    <scope>NUCLEOTIDE SEQUENCE [LARGE SCALE GENOMIC DNA]</scope>
    <source>
        <strain evidence="2 3">DB0629</strain>
    </source>
</reference>
<dbReference type="PROSITE" id="PS50995">
    <property type="entry name" value="HTH_MARR_2"/>
    <property type="match status" value="1"/>
</dbReference>
<dbReference type="InterPro" id="IPR000835">
    <property type="entry name" value="HTH_MarR-typ"/>
</dbReference>
<dbReference type="PANTHER" id="PTHR33164:SF104">
    <property type="entry name" value="TRANSCRIPTIONAL REGULATORY PROTEIN"/>
    <property type="match status" value="1"/>
</dbReference>
<dbReference type="InterPro" id="IPR036390">
    <property type="entry name" value="WH_DNA-bd_sf"/>
</dbReference>
<dbReference type="InterPro" id="IPR036388">
    <property type="entry name" value="WH-like_DNA-bd_sf"/>
</dbReference>
<dbReference type="PANTHER" id="PTHR33164">
    <property type="entry name" value="TRANSCRIPTIONAL REGULATOR, MARR FAMILY"/>
    <property type="match status" value="1"/>
</dbReference>
<dbReference type="EMBL" id="JABEND010000008">
    <property type="protein sequence ID" value="NNG36711.1"/>
    <property type="molecule type" value="Genomic_DNA"/>
</dbReference>
<keyword evidence="3" id="KW-1185">Reference proteome</keyword>
<evidence type="ECO:0000313" key="2">
    <source>
        <dbReference type="EMBL" id="NNG36711.1"/>
    </source>
</evidence>
<dbReference type="SUPFAM" id="SSF46785">
    <property type="entry name" value="Winged helix' DNA-binding domain"/>
    <property type="match status" value="1"/>
</dbReference>
<dbReference type="Pfam" id="PF01047">
    <property type="entry name" value="MarR"/>
    <property type="match status" value="1"/>
</dbReference>
<proteinExistence type="predicted"/>
<evidence type="ECO:0000313" key="3">
    <source>
        <dbReference type="Proteomes" id="UP000562984"/>
    </source>
</evidence>
<dbReference type="Gene3D" id="1.10.10.10">
    <property type="entry name" value="Winged helix-like DNA-binding domain superfamily/Winged helix DNA-binding domain"/>
    <property type="match status" value="1"/>
</dbReference>
<protein>
    <submittedName>
        <fullName evidence="2">MarR family transcriptional regulator</fullName>
    </submittedName>
</protein>
<accession>A0A849AC34</accession>
<dbReference type="GO" id="GO:0006950">
    <property type="term" value="P:response to stress"/>
    <property type="evidence" value="ECO:0007669"/>
    <property type="project" value="TreeGrafter"/>
</dbReference>
<dbReference type="PRINTS" id="PR00598">
    <property type="entry name" value="HTHMARR"/>
</dbReference>
<dbReference type="Proteomes" id="UP000562984">
    <property type="component" value="Unassembled WGS sequence"/>
</dbReference>
<name>A0A849AC34_9ACTN</name>
<comment type="caution">
    <text evidence="2">The sequence shown here is derived from an EMBL/GenBank/DDBJ whole genome shotgun (WGS) entry which is preliminary data.</text>
</comment>
<evidence type="ECO:0000259" key="1">
    <source>
        <dbReference type="PROSITE" id="PS50995"/>
    </source>
</evidence>
<gene>
    <name evidence="2" type="ORF">HKD39_13515</name>
</gene>
<dbReference type="AlphaFoldDB" id="A0A849AC34"/>
<sequence>MLLARLQRQARLRALEPYGLAVHQGRAFTVIARHTDADRELRLSELAKLLHIAPRSATEVVDGLQDRGLVQRNPSASDRRAIAVQLTPKGRRLAQRMSDELDSHAALPGLAALTDQQQRTLRELLATVAAAQLSDSDS</sequence>
<dbReference type="InterPro" id="IPR039422">
    <property type="entry name" value="MarR/SlyA-like"/>
</dbReference>
<dbReference type="SMART" id="SM00347">
    <property type="entry name" value="HTH_MARR"/>
    <property type="match status" value="1"/>
</dbReference>
<feature type="domain" description="HTH marR-type" evidence="1">
    <location>
        <begin position="1"/>
        <end position="130"/>
    </location>
</feature>
<dbReference type="GO" id="GO:0003700">
    <property type="term" value="F:DNA-binding transcription factor activity"/>
    <property type="evidence" value="ECO:0007669"/>
    <property type="project" value="InterPro"/>
</dbReference>